<dbReference type="Proteomes" id="UP000823388">
    <property type="component" value="Chromosome 4K"/>
</dbReference>
<organism evidence="1 2">
    <name type="scientific">Panicum virgatum</name>
    <name type="common">Blackwell switchgrass</name>
    <dbReference type="NCBI Taxonomy" id="38727"/>
    <lineage>
        <taxon>Eukaryota</taxon>
        <taxon>Viridiplantae</taxon>
        <taxon>Streptophyta</taxon>
        <taxon>Embryophyta</taxon>
        <taxon>Tracheophyta</taxon>
        <taxon>Spermatophyta</taxon>
        <taxon>Magnoliopsida</taxon>
        <taxon>Liliopsida</taxon>
        <taxon>Poales</taxon>
        <taxon>Poaceae</taxon>
        <taxon>PACMAD clade</taxon>
        <taxon>Panicoideae</taxon>
        <taxon>Panicodae</taxon>
        <taxon>Paniceae</taxon>
        <taxon>Panicinae</taxon>
        <taxon>Panicum</taxon>
        <taxon>Panicum sect. Hiantes</taxon>
    </lineage>
</organism>
<keyword evidence="2" id="KW-1185">Reference proteome</keyword>
<evidence type="ECO:0000313" key="2">
    <source>
        <dbReference type="Proteomes" id="UP000823388"/>
    </source>
</evidence>
<dbReference type="EMBL" id="CM029043">
    <property type="protein sequence ID" value="KAG2609370.1"/>
    <property type="molecule type" value="Genomic_DNA"/>
</dbReference>
<gene>
    <name evidence="1" type="ORF">PVAP13_4KG035200</name>
</gene>
<dbReference type="AlphaFoldDB" id="A0A8T0TEH3"/>
<proteinExistence type="predicted"/>
<name>A0A8T0TEH3_PANVG</name>
<evidence type="ECO:0000313" key="1">
    <source>
        <dbReference type="EMBL" id="KAG2609370.1"/>
    </source>
</evidence>
<comment type="caution">
    <text evidence="1">The sequence shown here is derived from an EMBL/GenBank/DDBJ whole genome shotgun (WGS) entry which is preliminary data.</text>
</comment>
<reference evidence="1" key="1">
    <citation type="submission" date="2020-05" db="EMBL/GenBank/DDBJ databases">
        <title>WGS assembly of Panicum virgatum.</title>
        <authorList>
            <person name="Lovell J.T."/>
            <person name="Jenkins J."/>
            <person name="Shu S."/>
            <person name="Juenger T.E."/>
            <person name="Schmutz J."/>
        </authorList>
    </citation>
    <scope>NUCLEOTIDE SEQUENCE</scope>
    <source>
        <strain evidence="1">AP13</strain>
    </source>
</reference>
<sequence length="167" mass="17954">MYAEQHSDEQSSSSSSFSLVACRPAAQHGCDAAGRGMPRRTAKSLDGMGHQQVIAQGEKKILTLLMSVCDALACKAFEFACSKQVLFASSNKLIMLLAAPAAQEACTDTLLHESTSYEVPFGHASIRGEKISRSLVNRAKENSIVGLPSYLRVQVACNLLAYINMTP</sequence>
<protein>
    <submittedName>
        <fullName evidence="1">Uncharacterized protein</fullName>
    </submittedName>
</protein>
<accession>A0A8T0TEH3</accession>